<dbReference type="PANTHER" id="PTHR43289:SF6">
    <property type="entry name" value="SERINE_THREONINE-PROTEIN KINASE NEKL-3"/>
    <property type="match status" value="1"/>
</dbReference>
<dbReference type="Gene3D" id="1.10.510.10">
    <property type="entry name" value="Transferase(Phosphotransferase) domain 1"/>
    <property type="match status" value="1"/>
</dbReference>
<dbReference type="InterPro" id="IPR011009">
    <property type="entry name" value="Kinase-like_dom_sf"/>
</dbReference>
<dbReference type="EC" id="2.7.11.1" evidence="1"/>
<dbReference type="Proteomes" id="UP001226691">
    <property type="component" value="Unassembled WGS sequence"/>
</dbReference>
<feature type="region of interest" description="Disordered" evidence="8">
    <location>
        <begin position="365"/>
        <end position="397"/>
    </location>
</feature>
<dbReference type="PROSITE" id="PS00108">
    <property type="entry name" value="PROTEIN_KINASE_ST"/>
    <property type="match status" value="1"/>
</dbReference>
<keyword evidence="5 10" id="KW-0418">Kinase</keyword>
<protein>
    <recommendedName>
        <fullName evidence="1">non-specific serine/threonine protein kinase</fullName>
        <ecNumber evidence="1">2.7.11.1</ecNumber>
    </recommendedName>
</protein>
<evidence type="ECO:0000256" key="7">
    <source>
        <dbReference type="PROSITE-ProRule" id="PRU10141"/>
    </source>
</evidence>
<dbReference type="CDD" id="cd14014">
    <property type="entry name" value="STKc_PknB_like"/>
    <property type="match status" value="1"/>
</dbReference>
<evidence type="ECO:0000256" key="3">
    <source>
        <dbReference type="ARBA" id="ARBA00022679"/>
    </source>
</evidence>
<accession>A0ABU0TV47</accession>
<keyword evidence="2 10" id="KW-0723">Serine/threonine-protein kinase</keyword>
<evidence type="ECO:0000313" key="10">
    <source>
        <dbReference type="EMBL" id="MDQ1123375.1"/>
    </source>
</evidence>
<feature type="domain" description="Protein kinase" evidence="9">
    <location>
        <begin position="20"/>
        <end position="279"/>
    </location>
</feature>
<evidence type="ECO:0000256" key="8">
    <source>
        <dbReference type="SAM" id="MobiDB-lite"/>
    </source>
</evidence>
<comment type="caution">
    <text evidence="10">The sequence shown here is derived from an EMBL/GenBank/DDBJ whole genome shotgun (WGS) entry which is preliminary data.</text>
</comment>
<dbReference type="EMBL" id="JAUTBF010000001">
    <property type="protein sequence ID" value="MDQ1123375.1"/>
    <property type="molecule type" value="Genomic_DNA"/>
</dbReference>
<dbReference type="InterPro" id="IPR000719">
    <property type="entry name" value="Prot_kinase_dom"/>
</dbReference>
<dbReference type="PROSITE" id="PS00107">
    <property type="entry name" value="PROTEIN_KINASE_ATP"/>
    <property type="match status" value="1"/>
</dbReference>
<evidence type="ECO:0000313" key="11">
    <source>
        <dbReference type="Proteomes" id="UP001226691"/>
    </source>
</evidence>
<evidence type="ECO:0000256" key="1">
    <source>
        <dbReference type="ARBA" id="ARBA00012513"/>
    </source>
</evidence>
<evidence type="ECO:0000256" key="6">
    <source>
        <dbReference type="ARBA" id="ARBA00022840"/>
    </source>
</evidence>
<keyword evidence="11" id="KW-1185">Reference proteome</keyword>
<organism evidence="10 11">
    <name type="scientific">Microbacterium trichothecenolyticum</name>
    <name type="common">Aureobacterium trichothecenolyticum</name>
    <dbReference type="NCBI Taxonomy" id="69370"/>
    <lineage>
        <taxon>Bacteria</taxon>
        <taxon>Bacillati</taxon>
        <taxon>Actinomycetota</taxon>
        <taxon>Actinomycetes</taxon>
        <taxon>Micrococcales</taxon>
        <taxon>Microbacteriaceae</taxon>
        <taxon>Microbacterium</taxon>
    </lineage>
</organism>
<evidence type="ECO:0000256" key="5">
    <source>
        <dbReference type="ARBA" id="ARBA00022777"/>
    </source>
</evidence>
<evidence type="ECO:0000256" key="2">
    <source>
        <dbReference type="ARBA" id="ARBA00022527"/>
    </source>
</evidence>
<dbReference type="PANTHER" id="PTHR43289">
    <property type="entry name" value="MITOGEN-ACTIVATED PROTEIN KINASE KINASE KINASE 20-RELATED"/>
    <property type="match status" value="1"/>
</dbReference>
<evidence type="ECO:0000256" key="4">
    <source>
        <dbReference type="ARBA" id="ARBA00022741"/>
    </source>
</evidence>
<keyword evidence="6 7" id="KW-0067">ATP-binding</keyword>
<sequence>MSYAPALVAPQTGDVLDARYRLAERLGAGAMGRVYRARDEVLRRDVAVKVYDAEPRDDLDPGRRAAEARALASLDHPSLVTLYDARVTGDGPAYLVMELVPGRTLQHRIETGPMSSAEVAAIVHDLADALATVHAAGIVHRDIKPSNVLLRTPLRRSDPPTAVLADFGVAHLLDAPRLTAPGMIIGTAAYLAPEQVRGEAPQAASDVYALGLLTIEMLTRLHPFHGATIEETVLARLHRQPVVPGDHGYPWKSLLTAMTSPEPRERPTADEVAARAATIGATSAVRPSPRREARARMLAEATATAPTLTLADLAEANDAAEDAPEGAVATRRGRPRGGRPGAHGRPTGAAAMLTGIHALLALFGDKPTTIGGDASEAAPIARASAGPSPRAATPPAA</sequence>
<dbReference type="InterPro" id="IPR017441">
    <property type="entry name" value="Protein_kinase_ATP_BS"/>
</dbReference>
<dbReference type="PROSITE" id="PS50011">
    <property type="entry name" value="PROTEIN_KINASE_DOM"/>
    <property type="match status" value="1"/>
</dbReference>
<dbReference type="Pfam" id="PF00069">
    <property type="entry name" value="Pkinase"/>
    <property type="match status" value="1"/>
</dbReference>
<keyword evidence="4 7" id="KW-0547">Nucleotide-binding</keyword>
<reference evidence="10 11" key="1">
    <citation type="submission" date="2023-07" db="EMBL/GenBank/DDBJ databases">
        <title>Functional and genomic diversity of the sorghum phyllosphere microbiome.</title>
        <authorList>
            <person name="Shade A."/>
        </authorList>
    </citation>
    <scope>NUCLEOTIDE SEQUENCE [LARGE SCALE GENOMIC DNA]</scope>
    <source>
        <strain evidence="10 11">SORGH_AS_1207</strain>
    </source>
</reference>
<dbReference type="RefSeq" id="WP_307482814.1">
    <property type="nucleotide sequence ID" value="NZ_JAUTBF010000001.1"/>
</dbReference>
<dbReference type="GO" id="GO:0004674">
    <property type="term" value="F:protein serine/threonine kinase activity"/>
    <property type="evidence" value="ECO:0007669"/>
    <property type="project" value="UniProtKB-KW"/>
</dbReference>
<dbReference type="Gene3D" id="3.30.200.20">
    <property type="entry name" value="Phosphorylase Kinase, domain 1"/>
    <property type="match status" value="1"/>
</dbReference>
<proteinExistence type="predicted"/>
<gene>
    <name evidence="10" type="ORF">QE412_001948</name>
</gene>
<feature type="region of interest" description="Disordered" evidence="8">
    <location>
        <begin position="317"/>
        <end position="348"/>
    </location>
</feature>
<dbReference type="SMART" id="SM00220">
    <property type="entry name" value="S_TKc"/>
    <property type="match status" value="1"/>
</dbReference>
<keyword evidence="3" id="KW-0808">Transferase</keyword>
<dbReference type="InterPro" id="IPR008271">
    <property type="entry name" value="Ser/Thr_kinase_AS"/>
</dbReference>
<feature type="binding site" evidence="7">
    <location>
        <position position="49"/>
    </location>
    <ligand>
        <name>ATP</name>
        <dbReference type="ChEBI" id="CHEBI:30616"/>
    </ligand>
</feature>
<dbReference type="SUPFAM" id="SSF56112">
    <property type="entry name" value="Protein kinase-like (PK-like)"/>
    <property type="match status" value="1"/>
</dbReference>
<name>A0ABU0TV47_MICTR</name>
<evidence type="ECO:0000259" key="9">
    <source>
        <dbReference type="PROSITE" id="PS50011"/>
    </source>
</evidence>
<feature type="compositionally biased region" description="Low complexity" evidence="8">
    <location>
        <begin position="374"/>
        <end position="397"/>
    </location>
</feature>